<dbReference type="SMART" id="SM00177">
    <property type="entry name" value="ARF"/>
    <property type="match status" value="1"/>
</dbReference>
<comment type="similarity">
    <text evidence="5">Belongs to the small GTPase superfamily. Arf family.</text>
</comment>
<evidence type="ECO:0000256" key="2">
    <source>
        <dbReference type="ARBA" id="ARBA00023134"/>
    </source>
</evidence>
<evidence type="ECO:0000256" key="4">
    <source>
        <dbReference type="PIRSR" id="PIRSR606689-2"/>
    </source>
</evidence>
<feature type="region of interest" description="Disordered" evidence="6">
    <location>
        <begin position="191"/>
        <end position="210"/>
    </location>
</feature>
<dbReference type="SMART" id="SM00178">
    <property type="entry name" value="SAR"/>
    <property type="match status" value="1"/>
</dbReference>
<evidence type="ECO:0000256" key="6">
    <source>
        <dbReference type="SAM" id="MobiDB-lite"/>
    </source>
</evidence>
<dbReference type="EMBL" id="GG662621">
    <property type="protein sequence ID" value="EAS00334.2"/>
    <property type="molecule type" value="Genomic_DNA"/>
</dbReference>
<dbReference type="KEGG" id="tet:TTHERM_00219070"/>
<evidence type="ECO:0000256" key="1">
    <source>
        <dbReference type="ARBA" id="ARBA00022741"/>
    </source>
</evidence>
<keyword evidence="8" id="KW-1185">Reference proteome</keyword>
<dbReference type="PROSITE" id="PS51419">
    <property type="entry name" value="RAB"/>
    <property type="match status" value="1"/>
</dbReference>
<keyword evidence="4" id="KW-0479">Metal-binding</keyword>
<gene>
    <name evidence="7" type="ORF">TTHERM_00219070</name>
</gene>
<dbReference type="Proteomes" id="UP000009168">
    <property type="component" value="Unassembled WGS sequence"/>
</dbReference>
<protein>
    <submittedName>
        <fullName evidence="7">ADP-ribosylation factor(Arf)/Arf-like (Arl) small GTPase family protein</fullName>
    </submittedName>
</protein>
<reference evidence="8" key="1">
    <citation type="journal article" date="2006" name="PLoS Biol.">
        <title>Macronuclear genome sequence of the ciliate Tetrahymena thermophila, a model eukaryote.</title>
        <authorList>
            <person name="Eisen J.A."/>
            <person name="Coyne R.S."/>
            <person name="Wu M."/>
            <person name="Wu D."/>
            <person name="Thiagarajan M."/>
            <person name="Wortman J.R."/>
            <person name="Badger J.H."/>
            <person name="Ren Q."/>
            <person name="Amedeo P."/>
            <person name="Jones K.M."/>
            <person name="Tallon L.J."/>
            <person name="Delcher A.L."/>
            <person name="Salzberg S.L."/>
            <person name="Silva J.C."/>
            <person name="Haas B.J."/>
            <person name="Majoros W.H."/>
            <person name="Farzad M."/>
            <person name="Carlton J.M."/>
            <person name="Smith R.K. Jr."/>
            <person name="Garg J."/>
            <person name="Pearlman R.E."/>
            <person name="Karrer K.M."/>
            <person name="Sun L."/>
            <person name="Manning G."/>
            <person name="Elde N.C."/>
            <person name="Turkewitz A.P."/>
            <person name="Asai D.J."/>
            <person name="Wilkes D.E."/>
            <person name="Wang Y."/>
            <person name="Cai H."/>
            <person name="Collins K."/>
            <person name="Stewart B.A."/>
            <person name="Lee S.R."/>
            <person name="Wilamowska K."/>
            <person name="Weinberg Z."/>
            <person name="Ruzzo W.L."/>
            <person name="Wloga D."/>
            <person name="Gaertig J."/>
            <person name="Frankel J."/>
            <person name="Tsao C.-C."/>
            <person name="Gorovsky M.A."/>
            <person name="Keeling P.J."/>
            <person name="Waller R.F."/>
            <person name="Patron N.J."/>
            <person name="Cherry J.M."/>
            <person name="Stover N.A."/>
            <person name="Krieger C.J."/>
            <person name="del Toro C."/>
            <person name="Ryder H.F."/>
            <person name="Williamson S.C."/>
            <person name="Barbeau R.A."/>
            <person name="Hamilton E.P."/>
            <person name="Orias E."/>
        </authorList>
    </citation>
    <scope>NUCLEOTIDE SEQUENCE [LARGE SCALE GENOMIC DNA]</scope>
    <source>
        <strain evidence="8">SB210</strain>
    </source>
</reference>
<feature type="binding site" evidence="4">
    <location>
        <position position="40"/>
    </location>
    <ligand>
        <name>Mg(2+)</name>
        <dbReference type="ChEBI" id="CHEBI:18420"/>
    </ligand>
</feature>
<evidence type="ECO:0000313" key="7">
    <source>
        <dbReference type="EMBL" id="EAS00334.2"/>
    </source>
</evidence>
<dbReference type="GeneID" id="7837682"/>
<feature type="binding site" evidence="3">
    <location>
        <position position="79"/>
    </location>
    <ligand>
        <name>GTP</name>
        <dbReference type="ChEBI" id="CHEBI:37565"/>
    </ligand>
</feature>
<dbReference type="CDD" id="cd00878">
    <property type="entry name" value="Arf_Arl"/>
    <property type="match status" value="1"/>
</dbReference>
<dbReference type="GO" id="GO:0003924">
    <property type="term" value="F:GTPase activity"/>
    <property type="evidence" value="ECO:0007669"/>
    <property type="project" value="InterPro"/>
</dbReference>
<dbReference type="AlphaFoldDB" id="I7M8Z3"/>
<dbReference type="PRINTS" id="PR00328">
    <property type="entry name" value="SAR1GTPBP"/>
</dbReference>
<dbReference type="PANTHER" id="PTHR11711">
    <property type="entry name" value="ADP RIBOSYLATION FACTOR-RELATED"/>
    <property type="match status" value="1"/>
</dbReference>
<accession>I7M8Z3</accession>
<sequence>MGCLFGRGKKLKDGIDQIADNSNGVKRKIVMIGLDGAGKTSILNQLKVKKFMETVPTIGLNIETIQYKNLEFLVFDVGGKVRSLWSHYYDNLDAIIFVVDSTDKERLWQVKDEFRKLSSELSFQNAVVLALFNKQDLPECVEFKALVEETGVDNMNENDIIIQKCSAKTGDGLMDGMEKLVSYFLNNDKNSSNKQNQLSKNGQTKSALVS</sequence>
<keyword evidence="2 3" id="KW-0342">GTP-binding</keyword>
<proteinExistence type="inferred from homology"/>
<dbReference type="FunFam" id="3.40.50.300:FF:001915">
    <property type="entry name" value="ADP-ribosylation factor 6-like"/>
    <property type="match status" value="1"/>
</dbReference>
<organism evidence="7 8">
    <name type="scientific">Tetrahymena thermophila (strain SB210)</name>
    <dbReference type="NCBI Taxonomy" id="312017"/>
    <lineage>
        <taxon>Eukaryota</taxon>
        <taxon>Sar</taxon>
        <taxon>Alveolata</taxon>
        <taxon>Ciliophora</taxon>
        <taxon>Intramacronucleata</taxon>
        <taxon>Oligohymenophorea</taxon>
        <taxon>Hymenostomatida</taxon>
        <taxon>Tetrahymenina</taxon>
        <taxon>Tetrahymenidae</taxon>
        <taxon>Tetrahymena</taxon>
    </lineage>
</organism>
<dbReference type="SMART" id="SM00175">
    <property type="entry name" value="RAB"/>
    <property type="match status" value="1"/>
</dbReference>
<dbReference type="InterPro" id="IPR006689">
    <property type="entry name" value="Small_GTPase_ARF/SAR"/>
</dbReference>
<name>I7M8Z3_TETTS</name>
<dbReference type="InterPro" id="IPR027417">
    <property type="entry name" value="P-loop_NTPase"/>
</dbReference>
<dbReference type="InParanoid" id="I7M8Z3"/>
<dbReference type="STRING" id="312017.I7M8Z3"/>
<dbReference type="PROSITE" id="PS51417">
    <property type="entry name" value="ARF"/>
    <property type="match status" value="1"/>
</dbReference>
<evidence type="ECO:0000256" key="5">
    <source>
        <dbReference type="RuleBase" id="RU003925"/>
    </source>
</evidence>
<dbReference type="GO" id="GO:0046872">
    <property type="term" value="F:metal ion binding"/>
    <property type="evidence" value="ECO:0007669"/>
    <property type="project" value="UniProtKB-KW"/>
</dbReference>
<dbReference type="SUPFAM" id="SSF52540">
    <property type="entry name" value="P-loop containing nucleoside triphosphate hydrolases"/>
    <property type="match status" value="1"/>
</dbReference>
<feature type="binding site" evidence="3">
    <location>
        <begin position="133"/>
        <end position="136"/>
    </location>
    <ligand>
        <name>GTP</name>
        <dbReference type="ChEBI" id="CHEBI:37565"/>
    </ligand>
</feature>
<dbReference type="Gene3D" id="3.40.50.300">
    <property type="entry name" value="P-loop containing nucleotide triphosphate hydrolases"/>
    <property type="match status" value="1"/>
</dbReference>
<dbReference type="InterPro" id="IPR024156">
    <property type="entry name" value="Small_GTPase_ARF"/>
</dbReference>
<dbReference type="OrthoDB" id="284243at2759"/>
<dbReference type="GO" id="GO:0005525">
    <property type="term" value="F:GTP binding"/>
    <property type="evidence" value="ECO:0007669"/>
    <property type="project" value="UniProtKB-KW"/>
</dbReference>
<dbReference type="Pfam" id="PF00025">
    <property type="entry name" value="Arf"/>
    <property type="match status" value="1"/>
</dbReference>
<dbReference type="eggNOG" id="KOG0070">
    <property type="taxonomic scope" value="Eukaryota"/>
</dbReference>
<dbReference type="RefSeq" id="XP_001020579.2">
    <property type="nucleotide sequence ID" value="XM_001020579.2"/>
</dbReference>
<evidence type="ECO:0000313" key="8">
    <source>
        <dbReference type="Proteomes" id="UP000009168"/>
    </source>
</evidence>
<feature type="compositionally biased region" description="Low complexity" evidence="6">
    <location>
        <begin position="191"/>
        <end position="203"/>
    </location>
</feature>
<keyword evidence="1 3" id="KW-0547">Nucleotide-binding</keyword>
<feature type="binding site" evidence="4">
    <location>
        <position position="57"/>
    </location>
    <ligand>
        <name>Mg(2+)</name>
        <dbReference type="ChEBI" id="CHEBI:18420"/>
    </ligand>
</feature>
<evidence type="ECO:0000256" key="3">
    <source>
        <dbReference type="PIRSR" id="PIRSR606689-1"/>
    </source>
</evidence>
<feature type="binding site" evidence="3">
    <location>
        <begin position="33"/>
        <end position="40"/>
    </location>
    <ligand>
        <name>GTP</name>
        <dbReference type="ChEBI" id="CHEBI:37565"/>
    </ligand>
</feature>
<keyword evidence="4" id="KW-0460">Magnesium</keyword>
<dbReference type="NCBIfam" id="TIGR00231">
    <property type="entry name" value="small_GTP"/>
    <property type="match status" value="1"/>
</dbReference>
<dbReference type="InterPro" id="IPR005225">
    <property type="entry name" value="Small_GTP-bd"/>
</dbReference>